<evidence type="ECO:0000256" key="2">
    <source>
        <dbReference type="ARBA" id="ARBA00022723"/>
    </source>
</evidence>
<organism evidence="5 6">
    <name type="scientific">Ziziphus jujuba var. spinosa</name>
    <dbReference type="NCBI Taxonomy" id="714518"/>
    <lineage>
        <taxon>Eukaryota</taxon>
        <taxon>Viridiplantae</taxon>
        <taxon>Streptophyta</taxon>
        <taxon>Embryophyta</taxon>
        <taxon>Tracheophyta</taxon>
        <taxon>Spermatophyta</taxon>
        <taxon>Magnoliopsida</taxon>
        <taxon>eudicotyledons</taxon>
        <taxon>Gunneridae</taxon>
        <taxon>Pentapetalae</taxon>
        <taxon>rosids</taxon>
        <taxon>fabids</taxon>
        <taxon>Rosales</taxon>
        <taxon>Rhamnaceae</taxon>
        <taxon>Paliureae</taxon>
        <taxon>Ziziphus</taxon>
    </lineage>
</organism>
<dbReference type="Proteomes" id="UP000813462">
    <property type="component" value="Unassembled WGS sequence"/>
</dbReference>
<evidence type="ECO:0000256" key="1">
    <source>
        <dbReference type="ARBA" id="ARBA00010617"/>
    </source>
</evidence>
<dbReference type="PANTHER" id="PTHR47955">
    <property type="entry name" value="CYTOCHROME P450 FAMILY 71 PROTEIN"/>
    <property type="match status" value="1"/>
</dbReference>
<proteinExistence type="inferred from homology"/>
<sequence length="189" mass="21695">MQARGLVVNLSEMLISTLNNVILRCTLGQKFQEFYISGFGALSKRVVVQFTSFKFGHYFPYLRWMDVVIGLGLFVGGSDMVSTALEWTMSELLRNDKILRLHPPAVLIFRQTSESVKLGAYHIAPKTRVLITTWAIQRDQNFGDRPEEEFVPERFENNHVDFKGLDFQFIPFGVGRRRCPGSTFGVFYD</sequence>
<comment type="similarity">
    <text evidence="1 4">Belongs to the cytochrome P450 family.</text>
</comment>
<keyword evidence="3 4" id="KW-0408">Iron</keyword>
<dbReference type="GO" id="GO:0020037">
    <property type="term" value="F:heme binding"/>
    <property type="evidence" value="ECO:0007669"/>
    <property type="project" value="InterPro"/>
</dbReference>
<dbReference type="Gene3D" id="1.10.630.10">
    <property type="entry name" value="Cytochrome P450"/>
    <property type="match status" value="1"/>
</dbReference>
<keyword evidence="4" id="KW-0503">Monooxygenase</keyword>
<keyword evidence="4" id="KW-0560">Oxidoreductase</keyword>
<evidence type="ECO:0000256" key="3">
    <source>
        <dbReference type="ARBA" id="ARBA00023004"/>
    </source>
</evidence>
<dbReference type="InterPro" id="IPR017972">
    <property type="entry name" value="Cyt_P450_CS"/>
</dbReference>
<evidence type="ECO:0000313" key="6">
    <source>
        <dbReference type="Proteomes" id="UP000813462"/>
    </source>
</evidence>
<evidence type="ECO:0000256" key="4">
    <source>
        <dbReference type="RuleBase" id="RU000461"/>
    </source>
</evidence>
<reference evidence="5" key="1">
    <citation type="journal article" date="2021" name="Front. Plant Sci.">
        <title>Chromosome-Scale Genome Assembly for Chinese Sour Jujube and Insights Into Its Genome Evolution and Domestication Signature.</title>
        <authorList>
            <person name="Shen L.-Y."/>
            <person name="Luo H."/>
            <person name="Wang X.-L."/>
            <person name="Wang X.-M."/>
            <person name="Qiu X.-J."/>
            <person name="Liu H."/>
            <person name="Zhou S.-S."/>
            <person name="Jia K.-H."/>
            <person name="Nie S."/>
            <person name="Bao Y.-T."/>
            <person name="Zhang R.-G."/>
            <person name="Yun Q.-Z."/>
            <person name="Chai Y.-H."/>
            <person name="Lu J.-Y."/>
            <person name="Li Y."/>
            <person name="Zhao S.-W."/>
            <person name="Mao J.-F."/>
            <person name="Jia S.-G."/>
            <person name="Mao Y.-M."/>
        </authorList>
    </citation>
    <scope>NUCLEOTIDE SEQUENCE</scope>
    <source>
        <strain evidence="5">AT0</strain>
        <tissue evidence="5">Leaf</tissue>
    </source>
</reference>
<dbReference type="EMBL" id="JAEACU010000005">
    <property type="protein sequence ID" value="KAH7528361.1"/>
    <property type="molecule type" value="Genomic_DNA"/>
</dbReference>
<gene>
    <name evidence="5" type="ORF">FEM48_Zijuj05G0064400</name>
</gene>
<protein>
    <submittedName>
        <fullName evidence="5">Uncharacterized protein</fullName>
    </submittedName>
</protein>
<comment type="caution">
    <text evidence="5">The sequence shown here is derived from an EMBL/GenBank/DDBJ whole genome shotgun (WGS) entry which is preliminary data.</text>
</comment>
<keyword evidence="2 4" id="KW-0479">Metal-binding</keyword>
<dbReference type="GO" id="GO:0005506">
    <property type="term" value="F:iron ion binding"/>
    <property type="evidence" value="ECO:0007669"/>
    <property type="project" value="InterPro"/>
</dbReference>
<dbReference type="SUPFAM" id="SSF48264">
    <property type="entry name" value="Cytochrome P450"/>
    <property type="match status" value="1"/>
</dbReference>
<accession>A0A978VDC2</accession>
<keyword evidence="4" id="KW-0349">Heme</keyword>
<dbReference type="InterPro" id="IPR036396">
    <property type="entry name" value="Cyt_P450_sf"/>
</dbReference>
<evidence type="ECO:0000313" key="5">
    <source>
        <dbReference type="EMBL" id="KAH7528361.1"/>
    </source>
</evidence>
<dbReference type="InterPro" id="IPR001128">
    <property type="entry name" value="Cyt_P450"/>
</dbReference>
<dbReference type="PANTHER" id="PTHR47955:SF15">
    <property type="entry name" value="CYTOCHROME P450 71A2-LIKE"/>
    <property type="match status" value="1"/>
</dbReference>
<dbReference type="AlphaFoldDB" id="A0A978VDC2"/>
<name>A0A978VDC2_ZIZJJ</name>
<dbReference type="Pfam" id="PF00067">
    <property type="entry name" value="p450"/>
    <property type="match status" value="1"/>
</dbReference>
<dbReference type="GO" id="GO:0004497">
    <property type="term" value="F:monooxygenase activity"/>
    <property type="evidence" value="ECO:0007669"/>
    <property type="project" value="UniProtKB-KW"/>
</dbReference>
<dbReference type="GO" id="GO:0016705">
    <property type="term" value="F:oxidoreductase activity, acting on paired donors, with incorporation or reduction of molecular oxygen"/>
    <property type="evidence" value="ECO:0007669"/>
    <property type="project" value="InterPro"/>
</dbReference>
<dbReference type="PROSITE" id="PS00086">
    <property type="entry name" value="CYTOCHROME_P450"/>
    <property type="match status" value="1"/>
</dbReference>